<dbReference type="Proteomes" id="UP000179157">
    <property type="component" value="Unassembled WGS sequence"/>
</dbReference>
<dbReference type="SUPFAM" id="SSF88723">
    <property type="entry name" value="PIN domain-like"/>
    <property type="match status" value="1"/>
</dbReference>
<dbReference type="STRING" id="1817864.A2Z21_05095"/>
<protein>
    <submittedName>
        <fullName evidence="2">Putative toxin-antitoxin system toxin component, PIN family</fullName>
    </submittedName>
</protein>
<accession>A0A1F5UNE1</accession>
<evidence type="ECO:0000313" key="2">
    <source>
        <dbReference type="EMBL" id="OGF52645.1"/>
    </source>
</evidence>
<evidence type="ECO:0000313" key="3">
    <source>
        <dbReference type="Proteomes" id="UP000179157"/>
    </source>
</evidence>
<proteinExistence type="predicted"/>
<reference evidence="2 3" key="1">
    <citation type="journal article" date="2016" name="Nat. Commun.">
        <title>Thousands of microbial genomes shed light on interconnected biogeochemical processes in an aquifer system.</title>
        <authorList>
            <person name="Anantharaman K."/>
            <person name="Brown C.T."/>
            <person name="Hug L.A."/>
            <person name="Sharon I."/>
            <person name="Castelle C.J."/>
            <person name="Probst A.J."/>
            <person name="Thomas B.C."/>
            <person name="Singh A."/>
            <person name="Wilkins M.J."/>
            <person name="Karaoz U."/>
            <person name="Brodie E.L."/>
            <person name="Williams K.H."/>
            <person name="Hubbard S.S."/>
            <person name="Banfield J.F."/>
        </authorList>
    </citation>
    <scope>NUCLEOTIDE SEQUENCE [LARGE SCALE GENOMIC DNA]</scope>
    <source>
        <strain evidence="3">RBG_16_55_9</strain>
    </source>
</reference>
<gene>
    <name evidence="2" type="ORF">A2Z21_05095</name>
</gene>
<sequence>MHVLMDTNVMISGTFWPGKSKVLRVSVCRDDDDNRVLECALDGRADYIVTGDKDLLDLKVFEGIKVVNVSDFLQLHQRSE</sequence>
<dbReference type="NCBIfam" id="TIGR00305">
    <property type="entry name" value="putative toxin-antitoxin system toxin component, PIN family"/>
    <property type="match status" value="1"/>
</dbReference>
<dbReference type="AlphaFoldDB" id="A0A1F5UNE1"/>
<feature type="domain" description="PIN" evidence="1">
    <location>
        <begin position="24"/>
        <end position="54"/>
    </location>
</feature>
<evidence type="ECO:0000259" key="1">
    <source>
        <dbReference type="Pfam" id="PF13470"/>
    </source>
</evidence>
<comment type="caution">
    <text evidence="2">The sequence shown here is derived from an EMBL/GenBank/DDBJ whole genome shotgun (WGS) entry which is preliminary data.</text>
</comment>
<dbReference type="Pfam" id="PF13470">
    <property type="entry name" value="PIN_3"/>
    <property type="match status" value="1"/>
</dbReference>
<name>A0A1F5UNE1_FRAXR</name>
<dbReference type="PANTHER" id="PTHR34610">
    <property type="entry name" value="SSL7007 PROTEIN"/>
    <property type="match status" value="1"/>
</dbReference>
<dbReference type="InterPro" id="IPR002850">
    <property type="entry name" value="PIN_toxin-like"/>
</dbReference>
<dbReference type="EMBL" id="MFGX01000133">
    <property type="protein sequence ID" value="OGF52645.1"/>
    <property type="molecule type" value="Genomic_DNA"/>
</dbReference>
<organism evidence="2 3">
    <name type="scientific">Fraserbacteria sp. (strain RBG_16_55_9)</name>
    <dbReference type="NCBI Taxonomy" id="1817864"/>
    <lineage>
        <taxon>Bacteria</taxon>
        <taxon>Candidatus Fraseribacteriota</taxon>
    </lineage>
</organism>
<dbReference type="InterPro" id="IPR029060">
    <property type="entry name" value="PIN-like_dom_sf"/>
</dbReference>
<dbReference type="InterPro" id="IPR002716">
    <property type="entry name" value="PIN_dom"/>
</dbReference>
<dbReference type="PANTHER" id="PTHR34610:SF3">
    <property type="entry name" value="SSL7007 PROTEIN"/>
    <property type="match status" value="1"/>
</dbReference>